<dbReference type="RefSeq" id="WP_308716289.1">
    <property type="nucleotide sequence ID" value="NZ_JAVHUY010000036.1"/>
</dbReference>
<sequence length="1328" mass="144284">MQRRDLLRTAGAAGMLLVLSDGLRPPAASASGKDRKDDYRDPPPSARPYTWWHWMNGNITADGITGDLEAMARAGLGGAMIFDVGTGIPKGPIASLTPAWFDLVDHAASEADRLGLALTLHNCPGWSSTGGPWVTPDRAMQQLVWSETYVSGGPVDVDLPQPLTNLDYYADAAVIAFPSLTGETSAFAQRLAAVTLDGQPVDRSLITDYRIDTAVPVRPAAGQPAHLVFDFGQPYQARAVSAHVSAAAGITLESSPDGQTWTAVAPLANGAAFGRGAEYPAIATFAPVTARYFRLVVTGSVDIREVDIAAADRVPNWPQKSNAQRSTNLPQDLSTRTVAGAIDSSKVIDLTDKVRDGHLTWTAPAGDWTILRLGHTPTGRQQNASTDTGLGLEIDKFSAAAIDFHFERFFGPLLEGMKPLRERGMAGALVDSYEVGMQNWTGEFPAEFRRRRGYDLLCYLPAMTGRYVDSAEVTERFLWDLRRAQADLMADAYWGRFHELCQQHDIVSYTEPYGSGPFDENQAGSRVDATMGEFWLRTGNHVEHMKLAASIAHIHGQPVMGAESFTARAEHAKWSEYPYAMKAIGDLMFAYGLQLVIFHRYAHQPGHPDVVPGMTMGPWGIHLDRTNTWFEKAGPWLTYLARCQHLLRQGKFAADLLYFTGESSPVVTRVKGVPDDGFDLLTPRPPDGHEYDVCDTEALLSRVRIEGGRIVLPDGQQYRAFVLPDGTDQMSLAVAEKLRDLVHDGMWLVGAPPAHAYGLKDKEQREARLRGLVRELWGDLDGKRRTERRVGRGRVIWGQSLRHVLDALGLRPDFSYTAASPDPSLSYLHRTLDGADIYFVANQHRRVEELVCTFRVSGKRPELLDPATGEITPAVVYETGGGRTTLPLRLDPSGSVFVLFRSSTRGDAASAIIRGGRRLLSTRPFGAADPKPYRNVRNTFTVTAWVKPETETTVGDESTTGTAGASGISFVNYPPEGDTLYGAGHAASGLAVGRNVIAVYEHARDHFPAVLVARVPVPGWNHIAVVYQNGVPSLYLNGTLVKQGLATGRTVHPGLGSPSDRAFTPFFEGDVAALEVTSNALSAAEIGRLVAAGLPAPDEPPELQAATGGLLVWRNGRYTVERHGRDGALDVTGIAPARQVTGPWLVAFQENRGAPAQVTLDQLASLHHHPDAGVKYFSGTAAYRTTFTPPSGPRGGDRRVFLDLGRVEVIAEVSVNGRDLGQVWKPPYLVDVTDALRSGPNALEVRVTTLWPNRLIGDEQLPPEYQYVPGSQGSGIAAIPDWYIAGQPKPGGARITFTTWKHYSADSPLLEAGLLGPVTLRSAVHKRV</sequence>
<dbReference type="PANTHER" id="PTHR43817">
    <property type="entry name" value="GLYCOSYL HYDROLASE"/>
    <property type="match status" value="1"/>
</dbReference>
<dbReference type="Proteomes" id="UP001230908">
    <property type="component" value="Unassembled WGS sequence"/>
</dbReference>
<reference evidence="4 5" key="1">
    <citation type="submission" date="2023-08" db="EMBL/GenBank/DDBJ databases">
        <title>Phytohabitans sansha sp. nov., isolated from marine sediment.</title>
        <authorList>
            <person name="Zhao Y."/>
            <person name="Yi K."/>
        </authorList>
    </citation>
    <scope>NUCLEOTIDE SEQUENCE [LARGE SCALE GENOMIC DNA]</scope>
    <source>
        <strain evidence="4 5">ZYX-F-186</strain>
    </source>
</reference>
<dbReference type="NCBIfam" id="NF045579">
    <property type="entry name" value="rhamnoside_JR"/>
    <property type="match status" value="1"/>
</dbReference>
<proteinExistence type="predicted"/>
<evidence type="ECO:0000313" key="5">
    <source>
        <dbReference type="Proteomes" id="UP001230908"/>
    </source>
</evidence>
<evidence type="ECO:0000256" key="1">
    <source>
        <dbReference type="ARBA" id="ARBA00022729"/>
    </source>
</evidence>
<dbReference type="Pfam" id="PF22666">
    <property type="entry name" value="Glyco_hydro_2_N2"/>
    <property type="match status" value="1"/>
</dbReference>
<evidence type="ECO:0000256" key="2">
    <source>
        <dbReference type="ARBA" id="ARBA00022801"/>
    </source>
</evidence>
<dbReference type="PANTHER" id="PTHR43817:SF1">
    <property type="entry name" value="HYDROLASE, FAMILY 43, PUTATIVE (AFU_ORTHOLOGUE AFUA_3G01660)-RELATED"/>
    <property type="match status" value="1"/>
</dbReference>
<dbReference type="EMBL" id="JAVHUY010000036">
    <property type="protein sequence ID" value="MDQ7909025.1"/>
    <property type="molecule type" value="Genomic_DNA"/>
</dbReference>
<dbReference type="SUPFAM" id="SSF49785">
    <property type="entry name" value="Galactose-binding domain-like"/>
    <property type="match status" value="2"/>
</dbReference>
<organism evidence="4 5">
    <name type="scientific">Phytohabitans maris</name>
    <dbReference type="NCBI Taxonomy" id="3071409"/>
    <lineage>
        <taxon>Bacteria</taxon>
        <taxon>Bacillati</taxon>
        <taxon>Actinomycetota</taxon>
        <taxon>Actinomycetes</taxon>
        <taxon>Micromonosporales</taxon>
        <taxon>Micromonosporaceae</taxon>
    </lineage>
</organism>
<dbReference type="InterPro" id="IPR013320">
    <property type="entry name" value="ConA-like_dom_sf"/>
</dbReference>
<dbReference type="SUPFAM" id="SSF49899">
    <property type="entry name" value="Concanavalin A-like lectins/glucanases"/>
    <property type="match status" value="1"/>
</dbReference>
<protein>
    <submittedName>
        <fullName evidence="4">Glycosyl hydrolase</fullName>
    </submittedName>
</protein>
<keyword evidence="5" id="KW-1185">Reference proteome</keyword>
<dbReference type="InterPro" id="IPR008979">
    <property type="entry name" value="Galactose-bd-like_sf"/>
</dbReference>
<dbReference type="PROSITE" id="PS51318">
    <property type="entry name" value="TAT"/>
    <property type="match status" value="1"/>
</dbReference>
<keyword evidence="2 4" id="KW-0378">Hydrolase</keyword>
<dbReference type="Pfam" id="PF13385">
    <property type="entry name" value="Laminin_G_3"/>
    <property type="match status" value="1"/>
</dbReference>
<gene>
    <name evidence="4" type="ORF">RB614_31325</name>
</gene>
<dbReference type="GO" id="GO:0016787">
    <property type="term" value="F:hydrolase activity"/>
    <property type="evidence" value="ECO:0007669"/>
    <property type="project" value="UniProtKB-KW"/>
</dbReference>
<dbReference type="Gene3D" id="2.60.120.200">
    <property type="match status" value="1"/>
</dbReference>
<dbReference type="Pfam" id="PF17132">
    <property type="entry name" value="Glyco_hydro_106"/>
    <property type="match status" value="1"/>
</dbReference>
<keyword evidence="1" id="KW-0732">Signal</keyword>
<dbReference type="Gene3D" id="2.60.120.260">
    <property type="entry name" value="Galactose-binding domain-like"/>
    <property type="match status" value="2"/>
</dbReference>
<dbReference type="InterPro" id="IPR054593">
    <property type="entry name" value="Beta-mannosidase-like_N2"/>
</dbReference>
<accession>A0ABU0ZPT7</accession>
<evidence type="ECO:0000259" key="3">
    <source>
        <dbReference type="Pfam" id="PF22666"/>
    </source>
</evidence>
<comment type="caution">
    <text evidence="4">The sequence shown here is derived from an EMBL/GenBank/DDBJ whole genome shotgun (WGS) entry which is preliminary data.</text>
</comment>
<evidence type="ECO:0000313" key="4">
    <source>
        <dbReference type="EMBL" id="MDQ7909025.1"/>
    </source>
</evidence>
<dbReference type="InterPro" id="IPR006311">
    <property type="entry name" value="TAT_signal"/>
</dbReference>
<feature type="domain" description="Beta-mannosidase-like galactose-binding" evidence="3">
    <location>
        <begin position="1181"/>
        <end position="1262"/>
    </location>
</feature>
<name>A0ABU0ZPT7_9ACTN</name>